<keyword evidence="7 8" id="KW-0472">Membrane</keyword>
<dbReference type="RefSeq" id="WP_121572925.1">
    <property type="nucleotide sequence ID" value="NZ_MJLZ01000001.1"/>
</dbReference>
<feature type="transmembrane region" description="Helical" evidence="8">
    <location>
        <begin position="380"/>
        <end position="400"/>
    </location>
</feature>
<dbReference type="InterPro" id="IPR036259">
    <property type="entry name" value="MFS_trans_sf"/>
</dbReference>
<evidence type="ECO:0000256" key="7">
    <source>
        <dbReference type="ARBA" id="ARBA00023136"/>
    </source>
</evidence>
<protein>
    <recommendedName>
        <fullName evidence="8">Bcr/CflA family efflux transporter</fullName>
    </recommendedName>
</protein>
<feature type="transmembrane region" description="Helical" evidence="8">
    <location>
        <begin position="147"/>
        <end position="166"/>
    </location>
</feature>
<evidence type="ECO:0000256" key="2">
    <source>
        <dbReference type="ARBA" id="ARBA00006236"/>
    </source>
</evidence>
<evidence type="ECO:0000256" key="6">
    <source>
        <dbReference type="ARBA" id="ARBA00022989"/>
    </source>
</evidence>
<evidence type="ECO:0000256" key="1">
    <source>
        <dbReference type="ARBA" id="ARBA00004651"/>
    </source>
</evidence>
<feature type="transmembrane region" description="Helical" evidence="8">
    <location>
        <begin position="21"/>
        <end position="38"/>
    </location>
</feature>
<evidence type="ECO:0000313" key="10">
    <source>
        <dbReference type="EMBL" id="RLM28255.1"/>
    </source>
</evidence>
<keyword evidence="5 8" id="KW-0812">Transmembrane</keyword>
<dbReference type="EMBL" id="MJLZ01000001">
    <property type="protein sequence ID" value="RLM28255.1"/>
    <property type="molecule type" value="Genomic_DNA"/>
</dbReference>
<accession>A0A421DU23</accession>
<keyword evidence="6 8" id="KW-1133">Transmembrane helix</keyword>
<sequence>MNRCVKNDQDKTCASSARIGITLLLTLALLTGIAPFAIDLYLPAFPEMVEDLATTSAGVQLSLTTFLIGAGVGQLIFGPLSDRLGRRSPLVVGMGLYLVASVVVALAPTIAVFVGGRFVQGLAGAAGMVISRAIIIDRARGAQAARYMSIVMLVSGIAPVIAPVVGSVLVNPLGWRGLMWILTGLVGIGFIAVLLFVRETRPLTLRNHGHLAAPASTAYSLMSRAYLGNMFAYVFAFATMMAYISASPFLYQSMMGLDEIGYGLMFGLNALALMITGAVSARLTRRFRTAALARTGLLFNLAAIVALTLLVLADTPAIWFAVPIFVAVGSLGLVFGNTIALALAAVPMTAGLASAILGTLQHLLAGAVAPLVGIAGEDTAFPLVLTMFVASVIANVAFAVSTPTAHLRESIAVATEN</sequence>
<feature type="transmembrane region" description="Helical" evidence="8">
    <location>
        <begin position="291"/>
        <end position="312"/>
    </location>
</feature>
<evidence type="ECO:0000256" key="5">
    <source>
        <dbReference type="ARBA" id="ARBA00022692"/>
    </source>
</evidence>
<dbReference type="PANTHER" id="PTHR23502">
    <property type="entry name" value="MAJOR FACILITATOR SUPERFAMILY"/>
    <property type="match status" value="1"/>
</dbReference>
<dbReference type="Pfam" id="PF07690">
    <property type="entry name" value="MFS_1"/>
    <property type="match status" value="1"/>
</dbReference>
<organism evidence="10 11">
    <name type="scientific">Brenneria alni</name>
    <dbReference type="NCBI Taxonomy" id="71656"/>
    <lineage>
        <taxon>Bacteria</taxon>
        <taxon>Pseudomonadati</taxon>
        <taxon>Pseudomonadota</taxon>
        <taxon>Gammaproteobacteria</taxon>
        <taxon>Enterobacterales</taxon>
        <taxon>Pectobacteriaceae</taxon>
        <taxon>Brenneria</taxon>
    </lineage>
</organism>
<feature type="transmembrane region" description="Helical" evidence="8">
    <location>
        <begin position="90"/>
        <end position="112"/>
    </location>
</feature>
<evidence type="ECO:0000256" key="3">
    <source>
        <dbReference type="ARBA" id="ARBA00022448"/>
    </source>
</evidence>
<gene>
    <name evidence="10" type="ORF">BIY29_00965</name>
</gene>
<dbReference type="CDD" id="cd17320">
    <property type="entry name" value="MFS_MdfA_MDR_like"/>
    <property type="match status" value="1"/>
</dbReference>
<dbReference type="NCBIfam" id="TIGR00710">
    <property type="entry name" value="efflux_Bcr_CflA"/>
    <property type="match status" value="1"/>
</dbReference>
<dbReference type="SUPFAM" id="SSF103473">
    <property type="entry name" value="MFS general substrate transporter"/>
    <property type="match status" value="1"/>
</dbReference>
<dbReference type="Gene3D" id="1.20.1720.10">
    <property type="entry name" value="Multidrug resistance protein D"/>
    <property type="match status" value="1"/>
</dbReference>
<evidence type="ECO:0000256" key="8">
    <source>
        <dbReference type="RuleBase" id="RU365088"/>
    </source>
</evidence>
<feature type="transmembrane region" description="Helical" evidence="8">
    <location>
        <begin position="260"/>
        <end position="279"/>
    </location>
</feature>
<keyword evidence="11" id="KW-1185">Reference proteome</keyword>
<comment type="similarity">
    <text evidence="2 8">Belongs to the major facilitator superfamily. Bcr/CmlA family.</text>
</comment>
<dbReference type="GO" id="GO:1990961">
    <property type="term" value="P:xenobiotic detoxification by transmembrane export across the plasma membrane"/>
    <property type="evidence" value="ECO:0007669"/>
    <property type="project" value="InterPro"/>
</dbReference>
<feature type="domain" description="Major facilitator superfamily (MFS) profile" evidence="9">
    <location>
        <begin position="23"/>
        <end position="406"/>
    </location>
</feature>
<dbReference type="OrthoDB" id="9814303at2"/>
<comment type="subcellular location">
    <subcellularLocation>
        <location evidence="8">Cell inner membrane</location>
        <topology evidence="8">Multi-pass membrane protein</topology>
    </subcellularLocation>
    <subcellularLocation>
        <location evidence="1">Cell membrane</location>
        <topology evidence="1">Multi-pass membrane protein</topology>
    </subcellularLocation>
</comment>
<dbReference type="AlphaFoldDB" id="A0A421DU23"/>
<feature type="transmembrane region" description="Helical" evidence="8">
    <location>
        <begin position="318"/>
        <end position="345"/>
    </location>
</feature>
<dbReference type="Proteomes" id="UP000285648">
    <property type="component" value="Unassembled WGS sequence"/>
</dbReference>
<name>A0A421DU23_9GAMM</name>
<dbReference type="PANTHER" id="PTHR23502:SF132">
    <property type="entry name" value="POLYAMINE TRANSPORTER 2-RELATED"/>
    <property type="match status" value="1"/>
</dbReference>
<feature type="transmembrane region" description="Helical" evidence="8">
    <location>
        <begin position="352"/>
        <end position="374"/>
    </location>
</feature>
<comment type="caution">
    <text evidence="10">The sequence shown here is derived from an EMBL/GenBank/DDBJ whole genome shotgun (WGS) entry which is preliminary data.</text>
</comment>
<feature type="transmembrane region" description="Helical" evidence="8">
    <location>
        <begin position="230"/>
        <end position="254"/>
    </location>
</feature>
<keyword evidence="4" id="KW-1003">Cell membrane</keyword>
<dbReference type="InterPro" id="IPR011701">
    <property type="entry name" value="MFS"/>
</dbReference>
<dbReference type="GO" id="GO:0042910">
    <property type="term" value="F:xenobiotic transmembrane transporter activity"/>
    <property type="evidence" value="ECO:0007669"/>
    <property type="project" value="InterPro"/>
</dbReference>
<dbReference type="InterPro" id="IPR004812">
    <property type="entry name" value="Efflux_drug-R_Bcr/CmlA"/>
</dbReference>
<keyword evidence="3 8" id="KW-0813">Transport</keyword>
<evidence type="ECO:0000259" key="9">
    <source>
        <dbReference type="PROSITE" id="PS50850"/>
    </source>
</evidence>
<keyword evidence="8" id="KW-0997">Cell inner membrane</keyword>
<feature type="transmembrane region" description="Helical" evidence="8">
    <location>
        <begin position="178"/>
        <end position="197"/>
    </location>
</feature>
<reference evidence="10 11" key="1">
    <citation type="submission" date="2016-09" db="EMBL/GenBank/DDBJ databases">
        <authorList>
            <person name="Doonan J."/>
            <person name="Pachebat J.A."/>
            <person name="Golyshin P.N."/>
            <person name="Denman S."/>
            <person name="Mcdonald J.E."/>
        </authorList>
    </citation>
    <scope>NUCLEOTIDE SEQUENCE [LARGE SCALE GENOMIC DNA]</scope>
    <source>
        <strain evidence="10 11">NCPPB 3934</strain>
    </source>
</reference>
<feature type="transmembrane region" description="Helical" evidence="8">
    <location>
        <begin position="58"/>
        <end position="78"/>
    </location>
</feature>
<dbReference type="InterPro" id="IPR020846">
    <property type="entry name" value="MFS_dom"/>
</dbReference>
<feature type="transmembrane region" description="Helical" evidence="8">
    <location>
        <begin position="118"/>
        <end position="135"/>
    </location>
</feature>
<evidence type="ECO:0000256" key="4">
    <source>
        <dbReference type="ARBA" id="ARBA00022475"/>
    </source>
</evidence>
<dbReference type="PROSITE" id="PS50850">
    <property type="entry name" value="MFS"/>
    <property type="match status" value="1"/>
</dbReference>
<proteinExistence type="inferred from homology"/>
<evidence type="ECO:0000313" key="11">
    <source>
        <dbReference type="Proteomes" id="UP000285648"/>
    </source>
</evidence>
<dbReference type="GO" id="GO:0005886">
    <property type="term" value="C:plasma membrane"/>
    <property type="evidence" value="ECO:0007669"/>
    <property type="project" value="UniProtKB-SubCell"/>
</dbReference>